<evidence type="ECO:0008006" key="4">
    <source>
        <dbReference type="Google" id="ProtNLM"/>
    </source>
</evidence>
<dbReference type="PANTHER" id="PTHR31630:SF6">
    <property type="entry name" value="PHYTANOYL-COA DIOXYGENASE-RELATED"/>
    <property type="match status" value="1"/>
</dbReference>
<keyword evidence="3" id="KW-1185">Reference proteome</keyword>
<evidence type="ECO:0000256" key="1">
    <source>
        <dbReference type="SAM" id="MobiDB-lite"/>
    </source>
</evidence>
<dbReference type="Gene3D" id="2.60.120.620">
    <property type="entry name" value="q2cbj1_9rhob like domain"/>
    <property type="match status" value="1"/>
</dbReference>
<dbReference type="SUPFAM" id="SSF51197">
    <property type="entry name" value="Clavaminate synthase-like"/>
    <property type="match status" value="1"/>
</dbReference>
<feature type="region of interest" description="Disordered" evidence="1">
    <location>
        <begin position="324"/>
        <end position="358"/>
    </location>
</feature>
<sequence>MDGLPLPLEHDALLPYLSDATPLGRHIKHHIQQDGYVVLPSILTKEECSVELSRLWDFVEATAPGVSRHDPNSWYPPPLNTSYDNSNHNDNNDPWPHSGWNFLPDMLQSFQAGWLFGHLRELLAERIFEPLFNTRELHSSKEGFTFHRPTAPGVASNGATHPVLTRERPRVCGKVQSKANGEHFDQCAAHTGLHCIQSSTSFLDQDANGSDGCFQCWPRSHLQHATMTKDIWRGRSDWVPLTDDELNMLETLGLQAKKVPVKAGDVILWRSDLVHCGLGPSLPYYSTGFRAVSYTAMIPAAMSMQQGVYQRKLEEYLTMATGDHRPNVKSRHFAQPKKEKSQGRTGIGGTGNGKNDDDSHVKLARGKYFSDGPPVLTLRQAELYGLVPYNSNTSSSDNSGDCRSIISSQIRLCHLLDNNMSGRDGEG</sequence>
<evidence type="ECO:0000313" key="3">
    <source>
        <dbReference type="Proteomes" id="UP001530400"/>
    </source>
</evidence>
<dbReference type="Pfam" id="PF05721">
    <property type="entry name" value="PhyH"/>
    <property type="match status" value="1"/>
</dbReference>
<evidence type="ECO:0000313" key="2">
    <source>
        <dbReference type="EMBL" id="KAL3782037.1"/>
    </source>
</evidence>
<protein>
    <recommendedName>
        <fullName evidence="4">Phytanoyl-CoA dioxygenase</fullName>
    </recommendedName>
</protein>
<comment type="caution">
    <text evidence="2">The sequence shown here is derived from an EMBL/GenBank/DDBJ whole genome shotgun (WGS) entry which is preliminary data.</text>
</comment>
<name>A0ABD3P1W1_9STRA</name>
<dbReference type="EMBL" id="JALLPJ020000823">
    <property type="protein sequence ID" value="KAL3782037.1"/>
    <property type="molecule type" value="Genomic_DNA"/>
</dbReference>
<proteinExistence type="predicted"/>
<dbReference type="PANTHER" id="PTHR31630">
    <property type="entry name" value="PHYTANOYL-COA DIOXYGENASE-RELATED-RELATED"/>
    <property type="match status" value="1"/>
</dbReference>
<accession>A0ABD3P1W1</accession>
<dbReference type="AlphaFoldDB" id="A0ABD3P1W1"/>
<organism evidence="2 3">
    <name type="scientific">Cyclotella atomus</name>
    <dbReference type="NCBI Taxonomy" id="382360"/>
    <lineage>
        <taxon>Eukaryota</taxon>
        <taxon>Sar</taxon>
        <taxon>Stramenopiles</taxon>
        <taxon>Ochrophyta</taxon>
        <taxon>Bacillariophyta</taxon>
        <taxon>Coscinodiscophyceae</taxon>
        <taxon>Thalassiosirophycidae</taxon>
        <taxon>Stephanodiscales</taxon>
        <taxon>Stephanodiscaceae</taxon>
        <taxon>Cyclotella</taxon>
    </lineage>
</organism>
<dbReference type="Proteomes" id="UP001530400">
    <property type="component" value="Unassembled WGS sequence"/>
</dbReference>
<reference evidence="2 3" key="1">
    <citation type="submission" date="2024-10" db="EMBL/GenBank/DDBJ databases">
        <title>Updated reference genomes for cyclostephanoid diatoms.</title>
        <authorList>
            <person name="Roberts W.R."/>
            <person name="Alverson A.J."/>
        </authorList>
    </citation>
    <scope>NUCLEOTIDE SEQUENCE [LARGE SCALE GENOMIC DNA]</scope>
    <source>
        <strain evidence="2 3">AJA010-31</strain>
    </source>
</reference>
<dbReference type="InterPro" id="IPR008775">
    <property type="entry name" value="Phytyl_CoA_dOase-like"/>
</dbReference>
<gene>
    <name evidence="2" type="ORF">ACHAWO_000541</name>
</gene>